<keyword evidence="2" id="KW-0472">Membrane</keyword>
<proteinExistence type="predicted"/>
<dbReference type="Proteomes" id="UP000515908">
    <property type="component" value="Chromosome 17"/>
</dbReference>
<dbReference type="AlphaFoldDB" id="A0A7G2CKN8"/>
<dbReference type="InterPro" id="IPR003386">
    <property type="entry name" value="LACT/PDAT_acylTrfase"/>
</dbReference>
<protein>
    <submittedName>
        <fullName evidence="3">Lecithin:cholesterol acyltransferase, putative</fullName>
    </submittedName>
</protein>
<accession>A0A7G2CKN8</accession>
<dbReference type="GO" id="GO:0006629">
    <property type="term" value="P:lipid metabolic process"/>
    <property type="evidence" value="ECO:0007669"/>
    <property type="project" value="InterPro"/>
</dbReference>
<evidence type="ECO:0000256" key="2">
    <source>
        <dbReference type="SAM" id="Phobius"/>
    </source>
</evidence>
<dbReference type="InterPro" id="IPR029058">
    <property type="entry name" value="AB_hydrolase_fold"/>
</dbReference>
<feature type="transmembrane region" description="Helical" evidence="2">
    <location>
        <begin position="63"/>
        <end position="81"/>
    </location>
</feature>
<dbReference type="PANTHER" id="PTHR11440">
    <property type="entry name" value="LECITHIN-CHOLESTEROL ACYLTRANSFERASE-RELATED"/>
    <property type="match status" value="1"/>
</dbReference>
<evidence type="ECO:0000256" key="1">
    <source>
        <dbReference type="SAM" id="MobiDB-lite"/>
    </source>
</evidence>
<organism evidence="3 4">
    <name type="scientific">Angomonas deanei</name>
    <dbReference type="NCBI Taxonomy" id="59799"/>
    <lineage>
        <taxon>Eukaryota</taxon>
        <taxon>Discoba</taxon>
        <taxon>Euglenozoa</taxon>
        <taxon>Kinetoplastea</taxon>
        <taxon>Metakinetoplastina</taxon>
        <taxon>Trypanosomatida</taxon>
        <taxon>Trypanosomatidae</taxon>
        <taxon>Strigomonadinae</taxon>
        <taxon>Angomonas</taxon>
    </lineage>
</organism>
<evidence type="ECO:0000313" key="4">
    <source>
        <dbReference type="Proteomes" id="UP000515908"/>
    </source>
</evidence>
<evidence type="ECO:0000313" key="3">
    <source>
        <dbReference type="EMBL" id="CAD2220430.1"/>
    </source>
</evidence>
<gene>
    <name evidence="3" type="ORF">ADEAN_000795200</name>
</gene>
<dbReference type="EMBL" id="LR877161">
    <property type="protein sequence ID" value="CAD2220430.1"/>
    <property type="molecule type" value="Genomic_DNA"/>
</dbReference>
<keyword evidence="4" id="KW-1185">Reference proteome</keyword>
<sequence length="728" mass="83114">MVGSPCSDDSSFSTNLDFNRVTAMDQKVVAFIDKYFSFLPMALRKGLFDAYDLLKTLSSRKRAYFVVMVTFILIVIVVGDYNNVISGMVTDFTSSFVVTEDNRPGLSFIEKYNQGNTTLPYKHPVIIIPGFITGALELWEASNLTCLNQQLFFGSNKVNRKGHPMNNVFRQRMFGPQMLFLILTDPMCWLELFSLNVTTGSDKDHIKVRADSGFTSVEYFVPGYWVWAKVLINLADIGYDPQSMSVVTYDWRLSPKRTHERDGFFYHIRNTVKFFCQKNQRQSIIISHSYGATVAIKFFQWIGRREPEFLDRFVSYWVNIGGVSTGIPKALAGVLIGDVKDTMSIPPIAKKVFDSYLKPSARYNLTRSWDCLLAMMPRGCDAFFPDLLVYEGLAEENNKTESAYSFKVGQRIHNKGAAELVQEACRRTGHVACAEAMEEFLSEKEYDTLPSLPQAPNMTVVCLYGVNKPVEIGYHISEQVNWEWHDGTENNDRQNKMWVTNSSYSTAYENVREIYARHAPPRQTEPSLSQQAQHYKNKNQSSNPDFFPTQKEVIVDYSNFSVLQGVRLGNGDGTVPLSSLGYMCRAPNGWQKNVGRVVTMEFNHQLNMSNINLRGGVHSGDHVDVLGNFDMLETILKIAAGVDRIAVQEDAEKQKKEESEEEKKIRNVIPYYNHETGETEYLSRRVEDRIYSDIDELIQTQLKECTLKENKPILPIPNWRDTDDNAFY</sequence>
<dbReference type="VEuPathDB" id="TriTrypDB:ADEAN_000795200"/>
<dbReference type="Pfam" id="PF02450">
    <property type="entry name" value="LCAT"/>
    <property type="match status" value="1"/>
</dbReference>
<dbReference type="Gene3D" id="3.40.50.1820">
    <property type="entry name" value="alpha/beta hydrolase"/>
    <property type="match status" value="1"/>
</dbReference>
<keyword evidence="2" id="KW-1133">Transmembrane helix</keyword>
<feature type="region of interest" description="Disordered" evidence="1">
    <location>
        <begin position="520"/>
        <end position="543"/>
    </location>
</feature>
<dbReference type="SUPFAM" id="SSF53474">
    <property type="entry name" value="alpha/beta-Hydrolases"/>
    <property type="match status" value="1"/>
</dbReference>
<reference evidence="3 4" key="1">
    <citation type="submission" date="2020-08" db="EMBL/GenBank/DDBJ databases">
        <authorList>
            <person name="Newling K."/>
            <person name="Davey J."/>
            <person name="Forrester S."/>
        </authorList>
    </citation>
    <scope>NUCLEOTIDE SEQUENCE [LARGE SCALE GENOMIC DNA]</scope>
    <source>
        <strain evidence="4">Crithidia deanei Carvalho (ATCC PRA-265)</strain>
    </source>
</reference>
<dbReference type="GO" id="GO:0008374">
    <property type="term" value="F:O-acyltransferase activity"/>
    <property type="evidence" value="ECO:0007669"/>
    <property type="project" value="InterPro"/>
</dbReference>
<keyword evidence="3" id="KW-0808">Transferase</keyword>
<keyword evidence="2" id="KW-0812">Transmembrane</keyword>
<dbReference type="OrthoDB" id="190846at2759"/>
<feature type="compositionally biased region" description="Polar residues" evidence="1">
    <location>
        <begin position="524"/>
        <end position="543"/>
    </location>
</feature>
<name>A0A7G2CKN8_9TRYP</name>
<keyword evidence="3" id="KW-0012">Acyltransferase</keyword>